<dbReference type="Pfam" id="PF08666">
    <property type="entry name" value="SAF"/>
    <property type="match status" value="1"/>
</dbReference>
<keyword evidence="3" id="KW-0808">Transferase</keyword>
<evidence type="ECO:0000259" key="2">
    <source>
        <dbReference type="Pfam" id="PF08666"/>
    </source>
</evidence>
<dbReference type="GO" id="GO:0016051">
    <property type="term" value="P:carbohydrate biosynthetic process"/>
    <property type="evidence" value="ECO:0007669"/>
    <property type="project" value="InterPro"/>
</dbReference>
<dbReference type="InterPro" id="IPR013974">
    <property type="entry name" value="SAF"/>
</dbReference>
<evidence type="ECO:0000313" key="3">
    <source>
        <dbReference type="EMBL" id="QOL00453.1"/>
    </source>
</evidence>
<evidence type="ECO:0000259" key="1">
    <source>
        <dbReference type="Pfam" id="PF03102"/>
    </source>
</evidence>
<proteinExistence type="predicted"/>
<dbReference type="PANTHER" id="PTHR42966:SF1">
    <property type="entry name" value="SIALIC ACID SYNTHASE"/>
    <property type="match status" value="1"/>
</dbReference>
<dbReference type="AlphaFoldDB" id="A0A7L9QC07"/>
<dbReference type="InterPro" id="IPR013132">
    <property type="entry name" value="PseI/NeuA/B-like_N"/>
</dbReference>
<gene>
    <name evidence="3" type="primary">legI</name>
</gene>
<name>A0A7L9QC07_9ZZZZ</name>
<dbReference type="InterPro" id="IPR051690">
    <property type="entry name" value="PseI-like"/>
</dbReference>
<sequence>MGINRDIFDELFVLELANNHWGSLERAKRIVDDFAHVVRYNNVRAAIKLQFRDVDTFIHDDFKGRQDVRYIKKTLDTKLSRPEFAEIVAYIKKSGCIAMATPFDEKSVDMCVEFDMPMIKIASSDINDWVLIEKIATTKRPVIASTGGSSIKDCDDLVTFFERRNIPLAVNHCVSLYPSEDNELELNQIDFLRDRYPGVTIGYSTHEYHDWHSSMLISYAKGARTWERHIDIDADGIPVSKYCSLPDQADEWFRAFHKAKEMCGAPGTSKRIPSQREVEYLDALVRGVYAKRDLPAGHELADSDLLLAVPLLKGQLSCRELIAGEKLIKAVTSGQPIMIDHLDNPYSRNPALRRRIEARGMAATEIPNPLPATS</sequence>
<dbReference type="Pfam" id="PF03102">
    <property type="entry name" value="NeuB"/>
    <property type="match status" value="1"/>
</dbReference>
<dbReference type="SUPFAM" id="SSF51569">
    <property type="entry name" value="Aldolase"/>
    <property type="match status" value="1"/>
</dbReference>
<protein>
    <submittedName>
        <fullName evidence="3">N,N'-diacetyllegionaminic acid synthase</fullName>
        <ecNumber evidence="3">2.5.1.101</ecNumber>
    </submittedName>
</protein>
<feature type="domain" description="SAF" evidence="2">
    <location>
        <begin position="286"/>
        <end position="342"/>
    </location>
</feature>
<reference evidence="3" key="1">
    <citation type="submission" date="2020-09" db="EMBL/GenBank/DDBJ databases">
        <title>A new high-throughput screening method to detect antimicrobial volatiles from metagenomic clone libraries.</title>
        <authorList>
            <person name="Stocker F."/>
            <person name="Obermeier M."/>
            <person name="Resch K."/>
            <person name="Berg G."/>
            <person name="Mueller Bogota C.A."/>
        </authorList>
    </citation>
    <scope>NUCLEOTIDE SEQUENCE</scope>
</reference>
<feature type="domain" description="PseI/NeuA/B-like" evidence="1">
    <location>
        <begin position="46"/>
        <end position="262"/>
    </location>
</feature>
<accession>A0A7L9QC07</accession>
<dbReference type="GO" id="GO:0047444">
    <property type="term" value="F:N-acylneuraminate-9-phosphate synthase activity"/>
    <property type="evidence" value="ECO:0007669"/>
    <property type="project" value="TreeGrafter"/>
</dbReference>
<dbReference type="Gene3D" id="3.20.20.70">
    <property type="entry name" value="Aldolase class I"/>
    <property type="match status" value="1"/>
</dbReference>
<organism evidence="3">
    <name type="scientific">uncultured organism</name>
    <dbReference type="NCBI Taxonomy" id="155900"/>
    <lineage>
        <taxon>unclassified sequences</taxon>
        <taxon>environmental samples</taxon>
    </lineage>
</organism>
<dbReference type="PANTHER" id="PTHR42966">
    <property type="entry name" value="N-ACETYLNEURAMINATE SYNTHASE"/>
    <property type="match status" value="1"/>
</dbReference>
<dbReference type="EMBL" id="MW000469">
    <property type="protein sequence ID" value="QOL00453.1"/>
    <property type="molecule type" value="Genomic_DNA"/>
</dbReference>
<dbReference type="InterPro" id="IPR013785">
    <property type="entry name" value="Aldolase_TIM"/>
</dbReference>
<dbReference type="EC" id="2.5.1.101" evidence="3"/>
<dbReference type="Gene3D" id="3.90.1210.10">
    <property type="entry name" value="Antifreeze-like/N-acetylneuraminic acid synthase C-terminal domain"/>
    <property type="match status" value="1"/>
</dbReference>